<reference evidence="1 2" key="1">
    <citation type="journal article" date="2020" name="ISME J.">
        <title>Uncovering the hidden diversity of litter-decomposition mechanisms in mushroom-forming fungi.</title>
        <authorList>
            <person name="Floudas D."/>
            <person name="Bentzer J."/>
            <person name="Ahren D."/>
            <person name="Johansson T."/>
            <person name="Persson P."/>
            <person name="Tunlid A."/>
        </authorList>
    </citation>
    <scope>NUCLEOTIDE SEQUENCE [LARGE SCALE GENOMIC DNA]</scope>
    <source>
        <strain evidence="1 2">CBS 291.85</strain>
    </source>
</reference>
<gene>
    <name evidence="1" type="ORF">D9758_010110</name>
</gene>
<comment type="caution">
    <text evidence="1">The sequence shown here is derived from an EMBL/GenBank/DDBJ whole genome shotgun (WGS) entry which is preliminary data.</text>
</comment>
<protein>
    <submittedName>
        <fullName evidence="1">Uncharacterized protein</fullName>
    </submittedName>
</protein>
<proteinExistence type="predicted"/>
<dbReference type="EMBL" id="JAACJM010000098">
    <property type="protein sequence ID" value="KAF5346913.1"/>
    <property type="molecule type" value="Genomic_DNA"/>
</dbReference>
<keyword evidence="2" id="KW-1185">Reference proteome</keyword>
<accession>A0A8H5CTR4</accession>
<dbReference type="Proteomes" id="UP000559256">
    <property type="component" value="Unassembled WGS sequence"/>
</dbReference>
<name>A0A8H5CTR4_9AGAR</name>
<sequence>MTDSPEGLVDCFIVGSVNAQIIGDLVSRGERWDAGRMLRELWDTFGLQGAPPLLAVLYLCPGSWWPAIRLAWPDAAICANPGMPTLIRLHRPMQLAVDDSVAAASVWRNILMGLPAEISNVSGMLSVPRSEVFVKDMGKSFINVTR</sequence>
<evidence type="ECO:0000313" key="1">
    <source>
        <dbReference type="EMBL" id="KAF5346913.1"/>
    </source>
</evidence>
<evidence type="ECO:0000313" key="2">
    <source>
        <dbReference type="Proteomes" id="UP000559256"/>
    </source>
</evidence>
<dbReference type="AlphaFoldDB" id="A0A8H5CTR4"/>
<organism evidence="1 2">
    <name type="scientific">Tetrapyrgos nigripes</name>
    <dbReference type="NCBI Taxonomy" id="182062"/>
    <lineage>
        <taxon>Eukaryota</taxon>
        <taxon>Fungi</taxon>
        <taxon>Dikarya</taxon>
        <taxon>Basidiomycota</taxon>
        <taxon>Agaricomycotina</taxon>
        <taxon>Agaricomycetes</taxon>
        <taxon>Agaricomycetidae</taxon>
        <taxon>Agaricales</taxon>
        <taxon>Marasmiineae</taxon>
        <taxon>Marasmiaceae</taxon>
        <taxon>Tetrapyrgos</taxon>
    </lineage>
</organism>